<name>A0ABP8G782_9SPHI</name>
<dbReference type="Proteomes" id="UP001500582">
    <property type="component" value="Unassembled WGS sequence"/>
</dbReference>
<proteinExistence type="inferred from homology"/>
<dbReference type="InterPro" id="IPR050097">
    <property type="entry name" value="Ferredoxin-NADP_redctase_2"/>
</dbReference>
<gene>
    <name evidence="5" type="primary">trxB_2</name>
    <name evidence="5" type="ORF">GCM10023149_16470</name>
</gene>
<protein>
    <recommendedName>
        <fullName evidence="3">Thioredoxin reductase</fullName>
        <ecNumber evidence="3">1.8.1.9</ecNumber>
    </recommendedName>
</protein>
<reference evidence="6" key="1">
    <citation type="journal article" date="2019" name="Int. J. Syst. Evol. Microbiol.">
        <title>The Global Catalogue of Microorganisms (GCM) 10K type strain sequencing project: providing services to taxonomists for standard genome sequencing and annotation.</title>
        <authorList>
            <consortium name="The Broad Institute Genomics Platform"/>
            <consortium name="The Broad Institute Genome Sequencing Center for Infectious Disease"/>
            <person name="Wu L."/>
            <person name="Ma J."/>
        </authorList>
    </citation>
    <scope>NUCLEOTIDE SEQUENCE [LARGE SCALE GENOMIC DNA]</scope>
    <source>
        <strain evidence="6">JCM 17705</strain>
    </source>
</reference>
<dbReference type="NCBIfam" id="TIGR01292">
    <property type="entry name" value="TRX_reduct"/>
    <property type="match status" value="1"/>
</dbReference>
<dbReference type="PANTHER" id="PTHR48105">
    <property type="entry name" value="THIOREDOXIN REDUCTASE 1-RELATED-RELATED"/>
    <property type="match status" value="1"/>
</dbReference>
<dbReference type="InterPro" id="IPR036188">
    <property type="entry name" value="FAD/NAD-bd_sf"/>
</dbReference>
<comment type="catalytic activity">
    <reaction evidence="3">
        <text>[thioredoxin]-dithiol + NADP(+) = [thioredoxin]-disulfide + NADPH + H(+)</text>
        <dbReference type="Rhea" id="RHEA:20345"/>
        <dbReference type="Rhea" id="RHEA-COMP:10698"/>
        <dbReference type="Rhea" id="RHEA-COMP:10700"/>
        <dbReference type="ChEBI" id="CHEBI:15378"/>
        <dbReference type="ChEBI" id="CHEBI:29950"/>
        <dbReference type="ChEBI" id="CHEBI:50058"/>
        <dbReference type="ChEBI" id="CHEBI:57783"/>
        <dbReference type="ChEBI" id="CHEBI:58349"/>
        <dbReference type="EC" id="1.8.1.9"/>
    </reaction>
</comment>
<dbReference type="PRINTS" id="PR00368">
    <property type="entry name" value="FADPNR"/>
</dbReference>
<sequence>MEHVQCLIIGSGPAGYTAAIYAARAGLNPLLYTGIATGGQLMLTTEVDNFPGYPNGVKGPAMMDDLQKQAERFGTEIRYGHVSSVDFSARPHQVIIDETIIISADSVIISTGASAKWLGLPSEQKYNGSGVSACAICDGFFYRGQDVALCGGGDTAAEEALYLAKLCRKVYMIIRKGEFAASKAMADRVLATSNIEVLFHNEVTEVLGDGLVVTGVQLINNRTNEDRELAVTGLFVAIGHNPNTSIFKKWLELDKAGYVLTKGKSTETNVPGIFCCGDAQDPYYRQAVTAAGSGCMAALDAERYLAVHGSEAMTTADQLENSETN</sequence>
<organism evidence="5 6">
    <name type="scientific">Mucilaginibacter gynuensis</name>
    <dbReference type="NCBI Taxonomy" id="1302236"/>
    <lineage>
        <taxon>Bacteria</taxon>
        <taxon>Pseudomonadati</taxon>
        <taxon>Bacteroidota</taxon>
        <taxon>Sphingobacteriia</taxon>
        <taxon>Sphingobacteriales</taxon>
        <taxon>Sphingobacteriaceae</taxon>
        <taxon>Mucilaginibacter</taxon>
    </lineage>
</organism>
<feature type="domain" description="FAD/NAD(P)-binding" evidence="4">
    <location>
        <begin position="5"/>
        <end position="294"/>
    </location>
</feature>
<dbReference type="InterPro" id="IPR005982">
    <property type="entry name" value="Thioredox_Rdtase"/>
</dbReference>
<keyword evidence="3" id="KW-0676">Redox-active center</keyword>
<evidence type="ECO:0000313" key="5">
    <source>
        <dbReference type="EMBL" id="GAA4318398.1"/>
    </source>
</evidence>
<comment type="cofactor">
    <cofactor evidence="3">
        <name>FAD</name>
        <dbReference type="ChEBI" id="CHEBI:57692"/>
    </cofactor>
</comment>
<dbReference type="Gene3D" id="3.50.50.60">
    <property type="entry name" value="FAD/NAD(P)-binding domain"/>
    <property type="match status" value="2"/>
</dbReference>
<evidence type="ECO:0000256" key="1">
    <source>
        <dbReference type="ARBA" id="ARBA00022630"/>
    </source>
</evidence>
<dbReference type="EC" id="1.8.1.9" evidence="3"/>
<evidence type="ECO:0000313" key="6">
    <source>
        <dbReference type="Proteomes" id="UP001500582"/>
    </source>
</evidence>
<dbReference type="InterPro" id="IPR023753">
    <property type="entry name" value="FAD/NAD-binding_dom"/>
</dbReference>
<comment type="similarity">
    <text evidence="3">Belongs to the class-II pyridine nucleotide-disulfide oxidoreductase family.</text>
</comment>
<comment type="caution">
    <text evidence="5">The sequence shown here is derived from an EMBL/GenBank/DDBJ whole genome shotgun (WGS) entry which is preliminary data.</text>
</comment>
<dbReference type="PRINTS" id="PR00469">
    <property type="entry name" value="PNDRDTASEII"/>
</dbReference>
<evidence type="ECO:0000256" key="2">
    <source>
        <dbReference type="ARBA" id="ARBA00023002"/>
    </source>
</evidence>
<comment type="subunit">
    <text evidence="3">Homodimer.</text>
</comment>
<evidence type="ECO:0000259" key="4">
    <source>
        <dbReference type="Pfam" id="PF07992"/>
    </source>
</evidence>
<accession>A0ABP8G782</accession>
<keyword evidence="1 3" id="KW-0285">Flavoprotein</keyword>
<dbReference type="RefSeq" id="WP_345210553.1">
    <property type="nucleotide sequence ID" value="NZ_BAABFT010000003.1"/>
</dbReference>
<keyword evidence="2 3" id="KW-0560">Oxidoreductase</keyword>
<keyword evidence="3" id="KW-0274">FAD</keyword>
<dbReference type="SUPFAM" id="SSF51905">
    <property type="entry name" value="FAD/NAD(P)-binding domain"/>
    <property type="match status" value="1"/>
</dbReference>
<evidence type="ECO:0000256" key="3">
    <source>
        <dbReference type="RuleBase" id="RU003880"/>
    </source>
</evidence>
<dbReference type="EMBL" id="BAABFT010000003">
    <property type="protein sequence ID" value="GAA4318398.1"/>
    <property type="molecule type" value="Genomic_DNA"/>
</dbReference>
<dbReference type="Pfam" id="PF07992">
    <property type="entry name" value="Pyr_redox_2"/>
    <property type="match status" value="1"/>
</dbReference>
<keyword evidence="6" id="KW-1185">Reference proteome</keyword>